<accession>D9PLV2</accession>
<dbReference type="Pfam" id="PF08281">
    <property type="entry name" value="Sigma70_r4_2"/>
    <property type="match status" value="1"/>
</dbReference>
<feature type="domain" description="RNA polymerase sigma factor 70 region 4 type 2" evidence="1">
    <location>
        <begin position="37"/>
        <end position="74"/>
    </location>
</feature>
<dbReference type="InterPro" id="IPR013249">
    <property type="entry name" value="RNA_pol_sigma70_r4_t2"/>
</dbReference>
<protein>
    <recommendedName>
        <fullName evidence="1">RNA polymerase sigma factor 70 region 4 type 2 domain-containing protein</fullName>
    </recommendedName>
</protein>
<reference evidence="2" key="2">
    <citation type="journal article" date="2011" name="Microb. Ecol.">
        <title>Taxonomic and Functional Metagenomic Profiling of the Microbial Community in the Anoxic Sediment of a Sub-saline Shallow Lake (Laguna de Carrizo, Central Spain).</title>
        <authorList>
            <person name="Ferrer M."/>
            <person name="Guazzaroni M.E."/>
            <person name="Richter M."/>
            <person name="Garcia-Salamanca A."/>
            <person name="Yarza P."/>
            <person name="Suarez-Suarez A."/>
            <person name="Solano J."/>
            <person name="Alcaide M."/>
            <person name="van Dillewijn P."/>
            <person name="Molina-Henares M.A."/>
            <person name="Lopez-Cortes N."/>
            <person name="Al-Ramahi Y."/>
            <person name="Guerrero C."/>
            <person name="Acosta A."/>
            <person name="de Eugenio L.I."/>
            <person name="Martinez V."/>
            <person name="Marques S."/>
            <person name="Rojo F."/>
            <person name="Santero E."/>
            <person name="Genilloud O."/>
            <person name="Perez-Perez J."/>
            <person name="Rossello-Mora R."/>
            <person name="Ramos J.L."/>
        </authorList>
    </citation>
    <scope>NUCLEOTIDE SEQUENCE</scope>
</reference>
<dbReference type="SUPFAM" id="SSF88659">
    <property type="entry name" value="Sigma3 and sigma4 domains of RNA polymerase sigma factors"/>
    <property type="match status" value="1"/>
</dbReference>
<reference evidence="2" key="1">
    <citation type="submission" date="2010-07" db="EMBL/GenBank/DDBJ databases">
        <authorList>
            <consortium name="CONSOLIDER consortium CSD2007-00005"/>
            <person name="Guazzaroni M.-E."/>
            <person name="Richter M."/>
            <person name="Garcia-Salamanca A."/>
            <person name="Yarza P."/>
            <person name="Ferrer M."/>
        </authorList>
    </citation>
    <scope>NUCLEOTIDE SEQUENCE</scope>
</reference>
<proteinExistence type="predicted"/>
<dbReference type="GO" id="GO:0003677">
    <property type="term" value="F:DNA binding"/>
    <property type="evidence" value="ECO:0007669"/>
    <property type="project" value="InterPro"/>
</dbReference>
<evidence type="ECO:0000313" key="2">
    <source>
        <dbReference type="EMBL" id="EFK95474.1"/>
    </source>
</evidence>
<name>D9PLV2_9ZZZZ</name>
<dbReference type="GO" id="GO:0016987">
    <property type="term" value="F:sigma factor activity"/>
    <property type="evidence" value="ECO:0007669"/>
    <property type="project" value="InterPro"/>
</dbReference>
<dbReference type="InterPro" id="IPR013324">
    <property type="entry name" value="RNA_pol_sigma_r3/r4-like"/>
</dbReference>
<dbReference type="InterPro" id="IPR036388">
    <property type="entry name" value="WH-like_DNA-bd_sf"/>
</dbReference>
<evidence type="ECO:0000259" key="1">
    <source>
        <dbReference type="Pfam" id="PF08281"/>
    </source>
</evidence>
<dbReference type="EMBL" id="ADZX01000767">
    <property type="protein sequence ID" value="EFK95474.1"/>
    <property type="molecule type" value="Genomic_DNA"/>
</dbReference>
<dbReference type="AlphaFoldDB" id="D9PLV2"/>
<sequence length="74" mass="8796">MDIALDEESMEGIAFQEFFNREEQGDYILEKKELAKKISDILNHLDKKYRDVLVLKYLEGKNYEEISDILKIPE</sequence>
<dbReference type="Gene3D" id="1.10.10.10">
    <property type="entry name" value="Winged helix-like DNA-binding domain superfamily/Winged helix DNA-binding domain"/>
    <property type="match status" value="1"/>
</dbReference>
<comment type="caution">
    <text evidence="2">The sequence shown here is derived from an EMBL/GenBank/DDBJ whole genome shotgun (WGS) entry which is preliminary data.</text>
</comment>
<gene>
    <name evidence="2" type="ORF">LDC_2528</name>
</gene>
<organism evidence="2">
    <name type="scientific">sediment metagenome</name>
    <dbReference type="NCBI Taxonomy" id="749907"/>
    <lineage>
        <taxon>unclassified sequences</taxon>
        <taxon>metagenomes</taxon>
        <taxon>ecological metagenomes</taxon>
    </lineage>
</organism>
<dbReference type="GO" id="GO:0006352">
    <property type="term" value="P:DNA-templated transcription initiation"/>
    <property type="evidence" value="ECO:0007669"/>
    <property type="project" value="InterPro"/>
</dbReference>